<dbReference type="OrthoDB" id="5185521at2"/>
<evidence type="ECO:0000256" key="2">
    <source>
        <dbReference type="SAM" id="Phobius"/>
    </source>
</evidence>
<reference evidence="3 4" key="1">
    <citation type="journal article" date="2018" name="Front. Microbiol.">
        <title>Novel Insights Into Bacterial Dimethylsulfoniopropionate Catabolism in the East China Sea.</title>
        <authorList>
            <person name="Liu J."/>
            <person name="Liu J."/>
            <person name="Zhang S.H."/>
            <person name="Liang J."/>
            <person name="Lin H."/>
            <person name="Song D."/>
            <person name="Yang G.P."/>
            <person name="Todd J.D."/>
            <person name="Zhang X.H."/>
        </authorList>
    </citation>
    <scope>NUCLEOTIDE SEQUENCE [LARGE SCALE GENOMIC DNA]</scope>
    <source>
        <strain evidence="3 4">ZYFD042</strain>
    </source>
</reference>
<proteinExistence type="predicted"/>
<name>A0A443JIX6_9MICO</name>
<gene>
    <name evidence="3" type="ORF">D8Y23_06895</name>
</gene>
<feature type="region of interest" description="Disordered" evidence="1">
    <location>
        <begin position="337"/>
        <end position="371"/>
    </location>
</feature>
<keyword evidence="2" id="KW-0472">Membrane</keyword>
<evidence type="ECO:0000313" key="4">
    <source>
        <dbReference type="Proteomes" id="UP000285970"/>
    </source>
</evidence>
<sequence length="371" mass="39374">MITTPVHDDIQAFAAAVRAHLDDLPADEVDDLLDGLEADLSDQAAEAGDDFTLPDATTYAAELRAAAGLPERTDTPRATGTPILQRAAALGRSVDAQIRRNPAAAWTLDLLASLRPLWWILRAVVLYLFIAPFFWSGYGWMSGPIAYLFGAVQFPGIVLMTGLLLVSVQWGRGRWAPNRIARGFRTAVTVVAVLLTPFTLAALGSNLQSMVWDSSNGSSVGASFTPGLSVDGQRVRNIFAFDAEGNAIPMVQLFDQDGNPLTTIGRENGPAPYDAYFYGGGGPVPVPYTAPGASDTWNVFPLREIPPGDMAWDPFEDVKKATATEFPFLRVQPVPTDVAPSPAATTGAVPDATPTPGATTLADPTPAPVTP</sequence>
<dbReference type="RefSeq" id="WP_128217420.1">
    <property type="nucleotide sequence ID" value="NZ_RBZY01000019.1"/>
</dbReference>
<organism evidence="3 4">
    <name type="scientific">Microbacterium enclense</name>
    <dbReference type="NCBI Taxonomy" id="993073"/>
    <lineage>
        <taxon>Bacteria</taxon>
        <taxon>Bacillati</taxon>
        <taxon>Actinomycetota</taxon>
        <taxon>Actinomycetes</taxon>
        <taxon>Micrococcales</taxon>
        <taxon>Microbacteriaceae</taxon>
        <taxon>Microbacterium</taxon>
    </lineage>
</organism>
<comment type="caution">
    <text evidence="3">The sequence shown here is derived from an EMBL/GenBank/DDBJ whole genome shotgun (WGS) entry which is preliminary data.</text>
</comment>
<accession>A0A443JIX6</accession>
<evidence type="ECO:0000313" key="3">
    <source>
        <dbReference type="EMBL" id="RWR19966.1"/>
    </source>
</evidence>
<feature type="transmembrane region" description="Helical" evidence="2">
    <location>
        <begin position="187"/>
        <end position="207"/>
    </location>
</feature>
<keyword evidence="2" id="KW-1133">Transmembrane helix</keyword>
<keyword evidence="2" id="KW-0812">Transmembrane</keyword>
<feature type="transmembrane region" description="Helical" evidence="2">
    <location>
        <begin position="144"/>
        <end position="166"/>
    </location>
</feature>
<dbReference type="AlphaFoldDB" id="A0A443JIX6"/>
<dbReference type="Proteomes" id="UP000285970">
    <property type="component" value="Unassembled WGS sequence"/>
</dbReference>
<protein>
    <submittedName>
        <fullName evidence="3">Uncharacterized protein</fullName>
    </submittedName>
</protein>
<feature type="transmembrane region" description="Helical" evidence="2">
    <location>
        <begin position="117"/>
        <end position="138"/>
    </location>
</feature>
<dbReference type="EMBL" id="RBZY01000019">
    <property type="protein sequence ID" value="RWR19966.1"/>
    <property type="molecule type" value="Genomic_DNA"/>
</dbReference>
<evidence type="ECO:0000256" key="1">
    <source>
        <dbReference type="SAM" id="MobiDB-lite"/>
    </source>
</evidence>